<keyword evidence="1 4" id="KW-0349">Heme</keyword>
<reference evidence="7" key="1">
    <citation type="journal article" date="2021" name="Front. Microbiol.">
        <title>Comprehensive Comparative Genomics and Phenotyping of Methylobacterium Species.</title>
        <authorList>
            <person name="Alessa O."/>
            <person name="Ogura Y."/>
            <person name="Fujitani Y."/>
            <person name="Takami H."/>
            <person name="Hayashi T."/>
            <person name="Sahin N."/>
            <person name="Tani A."/>
        </authorList>
    </citation>
    <scope>NUCLEOTIDE SEQUENCE</scope>
    <source>
        <strain evidence="7">NBRC 15689</strain>
    </source>
</reference>
<evidence type="ECO:0000256" key="3">
    <source>
        <dbReference type="ARBA" id="ARBA00023004"/>
    </source>
</evidence>
<keyword evidence="3 4" id="KW-0408">Iron</keyword>
<reference evidence="7" key="2">
    <citation type="submission" date="2021-08" db="EMBL/GenBank/DDBJ databases">
        <authorList>
            <person name="Tani A."/>
            <person name="Ola A."/>
            <person name="Ogura Y."/>
            <person name="Katsura K."/>
            <person name="Hayashi T."/>
        </authorList>
    </citation>
    <scope>NUCLEOTIDE SEQUENCE</scope>
    <source>
        <strain evidence="7">NBRC 15689</strain>
    </source>
</reference>
<comment type="subcellular location">
    <subcellularLocation>
        <location evidence="4">Periplasm</location>
    </subcellularLocation>
</comment>
<keyword evidence="4" id="KW-0249">Electron transport</keyword>
<feature type="chain" id="PRO_5045317579" description="Cytochrome c-L" evidence="5">
    <location>
        <begin position="37"/>
        <end position="208"/>
    </location>
</feature>
<name>A0ABQ4T6Z5_METOR</name>
<keyword evidence="2 4" id="KW-0479">Metal-binding</keyword>
<organism evidence="7 8">
    <name type="scientific">Methylobacterium organophilum</name>
    <dbReference type="NCBI Taxonomy" id="410"/>
    <lineage>
        <taxon>Bacteria</taxon>
        <taxon>Pseudomonadati</taxon>
        <taxon>Pseudomonadota</taxon>
        <taxon>Alphaproteobacteria</taxon>
        <taxon>Hyphomicrobiales</taxon>
        <taxon>Methylobacteriaceae</taxon>
        <taxon>Methylobacterium</taxon>
    </lineage>
</organism>
<dbReference type="NCBIfam" id="TIGR03872">
    <property type="entry name" value="cytochrome_MoxG"/>
    <property type="match status" value="1"/>
</dbReference>
<comment type="caution">
    <text evidence="7">The sequence shown here is derived from an EMBL/GenBank/DDBJ whole genome shotgun (WGS) entry which is preliminary data.</text>
</comment>
<proteinExistence type="predicted"/>
<dbReference type="InterPro" id="IPR009153">
    <property type="entry name" value="Cyt_cL"/>
</dbReference>
<dbReference type="Proteomes" id="UP001055156">
    <property type="component" value="Unassembled WGS sequence"/>
</dbReference>
<evidence type="ECO:0000256" key="5">
    <source>
        <dbReference type="SAM" id="SignalP"/>
    </source>
</evidence>
<feature type="signal peptide" evidence="5">
    <location>
        <begin position="1"/>
        <end position="36"/>
    </location>
</feature>
<gene>
    <name evidence="7" type="primary">moxG</name>
    <name evidence="7" type="ORF">LKMONMHP_2309</name>
</gene>
<keyword evidence="8" id="KW-1185">Reference proteome</keyword>
<accession>A0ABQ4T6Z5</accession>
<dbReference type="EMBL" id="BPQV01000006">
    <property type="protein sequence ID" value="GJE27450.1"/>
    <property type="molecule type" value="Genomic_DNA"/>
</dbReference>
<evidence type="ECO:0000256" key="4">
    <source>
        <dbReference type="PIRNR" id="PIRNR000008"/>
    </source>
</evidence>
<sequence length="208" mass="22604">MMRKTNSTMTKKKMNATALAALLGAGFAAVSLPARAQPQSAPQTGVVFRNTVTGEQLDVSQGKEGGRDTPAVKKFFETGVNSYIDDKSCLRNGESLFATSCSGCHGHLAEGKLGPGLNDNYWTYPSNTQDTGLFSTIFGGANGMMGPHNENLTPDEMLQVISWIRHLYTGPVQDAVWLNDEQKKNYKPYKQGEVIPKDAQGQCKPLEE</sequence>
<keyword evidence="4" id="KW-0813">Transport</keyword>
<evidence type="ECO:0000313" key="7">
    <source>
        <dbReference type="EMBL" id="GJE27450.1"/>
    </source>
</evidence>
<feature type="domain" description="Cytochrome c" evidence="6">
    <location>
        <begin position="88"/>
        <end position="168"/>
    </location>
</feature>
<dbReference type="InterPro" id="IPR036909">
    <property type="entry name" value="Cyt_c-like_dom_sf"/>
</dbReference>
<dbReference type="PROSITE" id="PS51007">
    <property type="entry name" value="CYTC"/>
    <property type="match status" value="1"/>
</dbReference>
<dbReference type="Pfam" id="PF13442">
    <property type="entry name" value="Cytochrome_CBB3"/>
    <property type="match status" value="1"/>
</dbReference>
<protein>
    <recommendedName>
        <fullName evidence="4">Cytochrome c-L</fullName>
    </recommendedName>
</protein>
<dbReference type="PIRSF" id="PIRSF000008">
    <property type="entry name" value="Cytochrome_c551i"/>
    <property type="match status" value="1"/>
</dbReference>
<dbReference type="Gene3D" id="1.10.760.10">
    <property type="entry name" value="Cytochrome c-like domain"/>
    <property type="match status" value="1"/>
</dbReference>
<keyword evidence="5" id="KW-0732">Signal</keyword>
<evidence type="ECO:0000259" key="6">
    <source>
        <dbReference type="PROSITE" id="PS51007"/>
    </source>
</evidence>
<keyword evidence="4" id="KW-0485">Methanol utilization</keyword>
<evidence type="ECO:0000256" key="2">
    <source>
        <dbReference type="ARBA" id="ARBA00022723"/>
    </source>
</evidence>
<dbReference type="InterPro" id="IPR009056">
    <property type="entry name" value="Cyt_c-like_dom"/>
</dbReference>
<evidence type="ECO:0000256" key="1">
    <source>
        <dbReference type="ARBA" id="ARBA00022617"/>
    </source>
</evidence>
<dbReference type="SUPFAM" id="SSF46626">
    <property type="entry name" value="Cytochrome c"/>
    <property type="match status" value="1"/>
</dbReference>
<evidence type="ECO:0000313" key="8">
    <source>
        <dbReference type="Proteomes" id="UP001055156"/>
    </source>
</evidence>
<keyword evidence="4" id="KW-0574">Periplasm</keyword>
<comment type="function">
    <text evidence="4">Electron acceptor for MDH. Acts in methanol oxidation.</text>
</comment>